<dbReference type="Proteomes" id="UP000324222">
    <property type="component" value="Unassembled WGS sequence"/>
</dbReference>
<protein>
    <submittedName>
        <fullName evidence="2">Uncharacterized protein</fullName>
    </submittedName>
</protein>
<evidence type="ECO:0000256" key="1">
    <source>
        <dbReference type="SAM" id="MobiDB-lite"/>
    </source>
</evidence>
<feature type="region of interest" description="Disordered" evidence="1">
    <location>
        <begin position="114"/>
        <end position="137"/>
    </location>
</feature>
<evidence type="ECO:0000313" key="2">
    <source>
        <dbReference type="EMBL" id="MPC27625.1"/>
    </source>
</evidence>
<sequence length="137" mass="15205">MLLGVVQTAAATTTTTTARLRCPRRTHRTLACSFVAPQLYESCRAAAHKCTIERVASHSQKKCLSHSKRHKVFPEQTLALYKVSFMCLDARATPRGPMQSLLNAKQGYNHSQGEINCQIPRHDSPTSPHIHKNPGDT</sequence>
<dbReference type="EMBL" id="VSRR010001777">
    <property type="protein sequence ID" value="MPC27625.1"/>
    <property type="molecule type" value="Genomic_DNA"/>
</dbReference>
<gene>
    <name evidence="2" type="ORF">E2C01_020799</name>
</gene>
<organism evidence="2 3">
    <name type="scientific">Portunus trituberculatus</name>
    <name type="common">Swimming crab</name>
    <name type="synonym">Neptunus trituberculatus</name>
    <dbReference type="NCBI Taxonomy" id="210409"/>
    <lineage>
        <taxon>Eukaryota</taxon>
        <taxon>Metazoa</taxon>
        <taxon>Ecdysozoa</taxon>
        <taxon>Arthropoda</taxon>
        <taxon>Crustacea</taxon>
        <taxon>Multicrustacea</taxon>
        <taxon>Malacostraca</taxon>
        <taxon>Eumalacostraca</taxon>
        <taxon>Eucarida</taxon>
        <taxon>Decapoda</taxon>
        <taxon>Pleocyemata</taxon>
        <taxon>Brachyura</taxon>
        <taxon>Eubrachyura</taxon>
        <taxon>Portunoidea</taxon>
        <taxon>Portunidae</taxon>
        <taxon>Portuninae</taxon>
        <taxon>Portunus</taxon>
    </lineage>
</organism>
<keyword evidence="3" id="KW-1185">Reference proteome</keyword>
<accession>A0A5B7E2J4</accession>
<dbReference type="AlphaFoldDB" id="A0A5B7E2J4"/>
<name>A0A5B7E2J4_PORTR</name>
<proteinExistence type="predicted"/>
<evidence type="ECO:0000313" key="3">
    <source>
        <dbReference type="Proteomes" id="UP000324222"/>
    </source>
</evidence>
<reference evidence="2 3" key="1">
    <citation type="submission" date="2019-05" db="EMBL/GenBank/DDBJ databases">
        <title>Another draft genome of Portunus trituberculatus and its Hox gene families provides insights of decapod evolution.</title>
        <authorList>
            <person name="Jeong J.-H."/>
            <person name="Song I."/>
            <person name="Kim S."/>
            <person name="Choi T."/>
            <person name="Kim D."/>
            <person name="Ryu S."/>
            <person name="Kim W."/>
        </authorList>
    </citation>
    <scope>NUCLEOTIDE SEQUENCE [LARGE SCALE GENOMIC DNA]</scope>
    <source>
        <tissue evidence="2">Muscle</tissue>
    </source>
</reference>
<comment type="caution">
    <text evidence="2">The sequence shown here is derived from an EMBL/GenBank/DDBJ whole genome shotgun (WGS) entry which is preliminary data.</text>
</comment>